<evidence type="ECO:0000313" key="2">
    <source>
        <dbReference type="Proteomes" id="UP000243978"/>
    </source>
</evidence>
<protein>
    <submittedName>
        <fullName evidence="1">Uncharacterized protein DUF2867</fullName>
    </submittedName>
</protein>
<dbReference type="EMBL" id="QBKS01000002">
    <property type="protein sequence ID" value="PTX54109.1"/>
    <property type="molecule type" value="Genomic_DNA"/>
</dbReference>
<dbReference type="Pfam" id="PF11066">
    <property type="entry name" value="DUF2867"/>
    <property type="match status" value="1"/>
</dbReference>
<gene>
    <name evidence="1" type="ORF">C8N43_2915</name>
</gene>
<dbReference type="Proteomes" id="UP000243978">
    <property type="component" value="Unassembled WGS sequence"/>
</dbReference>
<proteinExistence type="predicted"/>
<reference evidence="1 2" key="1">
    <citation type="submission" date="2018-04" db="EMBL/GenBank/DDBJ databases">
        <title>Genomic Encyclopedia of Archaeal and Bacterial Type Strains, Phase II (KMG-II): from individual species to whole genera.</title>
        <authorList>
            <person name="Goeker M."/>
        </authorList>
    </citation>
    <scope>NUCLEOTIDE SEQUENCE [LARGE SCALE GENOMIC DNA]</scope>
    <source>
        <strain evidence="1 2">DSM 100977</strain>
    </source>
</reference>
<keyword evidence="2" id="KW-1185">Reference proteome</keyword>
<dbReference type="RefSeq" id="WP_107846474.1">
    <property type="nucleotide sequence ID" value="NZ_QBKS01000002.1"/>
</dbReference>
<dbReference type="OrthoDB" id="7058586at2"/>
<organism evidence="1 2">
    <name type="scientific">Litoreibacter ponti</name>
    <dbReference type="NCBI Taxonomy" id="1510457"/>
    <lineage>
        <taxon>Bacteria</taxon>
        <taxon>Pseudomonadati</taxon>
        <taxon>Pseudomonadota</taxon>
        <taxon>Alphaproteobacteria</taxon>
        <taxon>Rhodobacterales</taxon>
        <taxon>Roseobacteraceae</taxon>
        <taxon>Litoreibacter</taxon>
    </lineage>
</organism>
<dbReference type="AlphaFoldDB" id="A0A2T6BDH7"/>
<name>A0A2T6BDH7_9RHOB</name>
<evidence type="ECO:0000313" key="1">
    <source>
        <dbReference type="EMBL" id="PTX54109.1"/>
    </source>
</evidence>
<sequence length="158" mass="17022">MLSPDVRTTALPAHSKLHAYNRSGDFLDCYGVPSPLDARTAAEIITEFPSWVGKLLVVRGLLTSPFGLDNDGPDAADKLGPFPVEHSDAGEVIAGFNDRHLDFRVSVMAHQGQITLATWVHTHNIGGKAYLAAIMPFHILIARNALTRVAQAQTPMAA</sequence>
<comment type="caution">
    <text evidence="1">The sequence shown here is derived from an EMBL/GenBank/DDBJ whole genome shotgun (WGS) entry which is preliminary data.</text>
</comment>
<accession>A0A2T6BDH7</accession>
<dbReference type="InterPro" id="IPR021295">
    <property type="entry name" value="DUF2867"/>
</dbReference>